<evidence type="ECO:0000313" key="4">
    <source>
        <dbReference type="Proteomes" id="UP000813385"/>
    </source>
</evidence>
<keyword evidence="2" id="KW-0732">Signal</keyword>
<proteinExistence type="predicted"/>
<dbReference type="AlphaFoldDB" id="A0A8K0X315"/>
<feature type="chain" id="PRO_5035428951" evidence="2">
    <location>
        <begin position="19"/>
        <end position="237"/>
    </location>
</feature>
<dbReference type="OrthoDB" id="10312862at2759"/>
<name>A0A8K0X315_9PEZI</name>
<reference evidence="3" key="1">
    <citation type="journal article" date="2021" name="Nat. Commun.">
        <title>Genetic determinants of endophytism in the Arabidopsis root mycobiome.</title>
        <authorList>
            <person name="Mesny F."/>
            <person name="Miyauchi S."/>
            <person name="Thiergart T."/>
            <person name="Pickel B."/>
            <person name="Atanasova L."/>
            <person name="Karlsson M."/>
            <person name="Huettel B."/>
            <person name="Barry K.W."/>
            <person name="Haridas S."/>
            <person name="Chen C."/>
            <person name="Bauer D."/>
            <person name="Andreopoulos W."/>
            <person name="Pangilinan J."/>
            <person name="LaButti K."/>
            <person name="Riley R."/>
            <person name="Lipzen A."/>
            <person name="Clum A."/>
            <person name="Drula E."/>
            <person name="Henrissat B."/>
            <person name="Kohler A."/>
            <person name="Grigoriev I.V."/>
            <person name="Martin F.M."/>
            <person name="Hacquard S."/>
        </authorList>
    </citation>
    <scope>NUCLEOTIDE SEQUENCE</scope>
    <source>
        <strain evidence="3">MPI-CAGE-AT-0016</strain>
    </source>
</reference>
<feature type="transmembrane region" description="Helical" evidence="1">
    <location>
        <begin position="172"/>
        <end position="192"/>
    </location>
</feature>
<feature type="signal peptide" evidence="2">
    <location>
        <begin position="1"/>
        <end position="18"/>
    </location>
</feature>
<keyword evidence="1" id="KW-1133">Transmembrane helix</keyword>
<protein>
    <submittedName>
        <fullName evidence="3">Uncharacterized protein</fullName>
    </submittedName>
</protein>
<comment type="caution">
    <text evidence="3">The sequence shown here is derived from an EMBL/GenBank/DDBJ whole genome shotgun (WGS) entry which is preliminary data.</text>
</comment>
<evidence type="ECO:0000313" key="3">
    <source>
        <dbReference type="EMBL" id="KAH7358327.1"/>
    </source>
</evidence>
<accession>A0A8K0X315</accession>
<sequence length="237" mass="25505">MKATTFFPLLLTVTGSLAAPVPTSGDQLADYGSQTITIVRLSRHRGALDSFLASEEVSSTLKVDEDALIKADKEEMDNSPVDLEGLDISAPSPVLNVHQPLPTSFLIALAHHPEGSEPADAPKDVNWAMALLKDVYADYRSVSPCWRQVAGPDAEADTTTRIQRLIQGKADMLVIAGVACIVMFILVLEALFTAIQGLRRSLVESGAIRLEGPERMLDAKHAVDAECADEKRSLATV</sequence>
<keyword evidence="1" id="KW-0812">Transmembrane</keyword>
<keyword evidence="1" id="KW-0472">Membrane</keyword>
<gene>
    <name evidence="3" type="ORF">B0T11DRAFT_284224</name>
</gene>
<dbReference type="Proteomes" id="UP000813385">
    <property type="component" value="Unassembled WGS sequence"/>
</dbReference>
<organism evidence="3 4">
    <name type="scientific">Plectosphaerella cucumerina</name>
    <dbReference type="NCBI Taxonomy" id="40658"/>
    <lineage>
        <taxon>Eukaryota</taxon>
        <taxon>Fungi</taxon>
        <taxon>Dikarya</taxon>
        <taxon>Ascomycota</taxon>
        <taxon>Pezizomycotina</taxon>
        <taxon>Sordariomycetes</taxon>
        <taxon>Hypocreomycetidae</taxon>
        <taxon>Glomerellales</taxon>
        <taxon>Plectosphaerellaceae</taxon>
        <taxon>Plectosphaerella</taxon>
    </lineage>
</organism>
<evidence type="ECO:0000256" key="2">
    <source>
        <dbReference type="SAM" id="SignalP"/>
    </source>
</evidence>
<dbReference type="EMBL" id="JAGPXD010000004">
    <property type="protein sequence ID" value="KAH7358327.1"/>
    <property type="molecule type" value="Genomic_DNA"/>
</dbReference>
<evidence type="ECO:0000256" key="1">
    <source>
        <dbReference type="SAM" id="Phobius"/>
    </source>
</evidence>
<keyword evidence="4" id="KW-1185">Reference proteome</keyword>